<organism evidence="6 7">
    <name type="scientific">Priestia iocasae</name>
    <dbReference type="NCBI Taxonomy" id="2291674"/>
    <lineage>
        <taxon>Bacteria</taxon>
        <taxon>Bacillati</taxon>
        <taxon>Bacillota</taxon>
        <taxon>Bacilli</taxon>
        <taxon>Bacillales</taxon>
        <taxon>Bacillaceae</taxon>
        <taxon>Priestia</taxon>
    </lineage>
</organism>
<proteinExistence type="predicted"/>
<keyword evidence="2 4" id="KW-0547">Nucleotide-binding</keyword>
<dbReference type="Gene3D" id="3.30.1490.20">
    <property type="entry name" value="ATP-grasp fold, A domain"/>
    <property type="match status" value="1"/>
</dbReference>
<evidence type="ECO:0000256" key="2">
    <source>
        <dbReference type="ARBA" id="ARBA00022741"/>
    </source>
</evidence>
<dbReference type="Proteomes" id="UP000809829">
    <property type="component" value="Unassembled WGS sequence"/>
</dbReference>
<evidence type="ECO:0000256" key="4">
    <source>
        <dbReference type="PROSITE-ProRule" id="PRU00409"/>
    </source>
</evidence>
<evidence type="ECO:0000313" key="6">
    <source>
        <dbReference type="EMBL" id="MBM7702280.1"/>
    </source>
</evidence>
<dbReference type="SUPFAM" id="SSF56059">
    <property type="entry name" value="Glutathione synthetase ATP-binding domain-like"/>
    <property type="match status" value="1"/>
</dbReference>
<dbReference type="PANTHER" id="PTHR43585">
    <property type="entry name" value="FUMIPYRROLE BIOSYNTHESIS PROTEIN C"/>
    <property type="match status" value="1"/>
</dbReference>
<keyword evidence="7" id="KW-1185">Reference proteome</keyword>
<dbReference type="EMBL" id="JAFBFC010000002">
    <property type="protein sequence ID" value="MBM7702280.1"/>
    <property type="molecule type" value="Genomic_DNA"/>
</dbReference>
<gene>
    <name evidence="6" type="ORF">JOC83_001114</name>
</gene>
<evidence type="ECO:0000259" key="5">
    <source>
        <dbReference type="PROSITE" id="PS50975"/>
    </source>
</evidence>
<evidence type="ECO:0000313" key="7">
    <source>
        <dbReference type="Proteomes" id="UP000809829"/>
    </source>
</evidence>
<keyword evidence="1" id="KW-0436">Ligase</keyword>
<dbReference type="InterPro" id="IPR011761">
    <property type="entry name" value="ATP-grasp"/>
</dbReference>
<evidence type="ECO:0000256" key="3">
    <source>
        <dbReference type="ARBA" id="ARBA00022840"/>
    </source>
</evidence>
<dbReference type="InterPro" id="IPR003806">
    <property type="entry name" value="ATP-grasp_PylC-type"/>
</dbReference>
<dbReference type="Pfam" id="PF02655">
    <property type="entry name" value="ATP-grasp_3"/>
    <property type="match status" value="1"/>
</dbReference>
<sequence length="397" mass="44947">MRTVIINQFSPKRVNYERALGDLEVEPIFLTKDKHVDAYKEMFTHTVGFEDFEHNDSIYSYIVQLHQQEKIDKVVATHEFDLVKAGYIRDYLGVTGQSSESAILFRDKYEMKKRLQSVVKTPAFKRIRHVFDLMKFQEEFGFPFVIKPIDGAGSVGVQIIRGQSAYDELLKKGIGHDLMAETLIVGEMYHVDGLYENGRLLFSHPSIYVNGCLAFQDEKYLASIMLTEDDPMFERLNAETLTVLSHLPTPEHAIAFHAEFFHTPTDDIVLCEIASRVGGGMVPECLELTKGVDILSESIRAQCGAAIDIQPKKALLGGWIILPPKKGKLLSLNQDIPFEWVLDCYIKEGIEGTVFTGSSSSVDSVASMVVEGRSKEEIMDRFDQLSAWFEQNSEWEL</sequence>
<accession>A0ABS2QS40</accession>
<keyword evidence="3 4" id="KW-0067">ATP-binding</keyword>
<name>A0ABS2QS40_9BACI</name>
<feature type="domain" description="ATP-grasp" evidence="5">
    <location>
        <begin position="111"/>
        <end position="303"/>
    </location>
</feature>
<dbReference type="Gene3D" id="3.40.50.20">
    <property type="match status" value="1"/>
</dbReference>
<dbReference type="InterPro" id="IPR013815">
    <property type="entry name" value="ATP_grasp_subdomain_1"/>
</dbReference>
<evidence type="ECO:0000256" key="1">
    <source>
        <dbReference type="ARBA" id="ARBA00022598"/>
    </source>
</evidence>
<comment type="caution">
    <text evidence="6">The sequence shown here is derived from an EMBL/GenBank/DDBJ whole genome shotgun (WGS) entry which is preliminary data.</text>
</comment>
<dbReference type="RefSeq" id="WP_205185031.1">
    <property type="nucleotide sequence ID" value="NZ_JAFBFC010000002.1"/>
</dbReference>
<dbReference type="InterPro" id="IPR052032">
    <property type="entry name" value="ATP-dep_AA_Ligase"/>
</dbReference>
<dbReference type="PANTHER" id="PTHR43585:SF2">
    <property type="entry name" value="ATP-GRASP ENZYME FSQD"/>
    <property type="match status" value="1"/>
</dbReference>
<dbReference type="Gene3D" id="3.30.470.20">
    <property type="entry name" value="ATP-grasp fold, B domain"/>
    <property type="match status" value="1"/>
</dbReference>
<dbReference type="PROSITE" id="PS50975">
    <property type="entry name" value="ATP_GRASP"/>
    <property type="match status" value="1"/>
</dbReference>
<protein>
    <recommendedName>
        <fullName evidence="5">ATP-grasp domain-containing protein</fullName>
    </recommendedName>
</protein>
<reference evidence="6 7" key="1">
    <citation type="submission" date="2021-01" db="EMBL/GenBank/DDBJ databases">
        <title>Genomic Encyclopedia of Type Strains, Phase IV (KMG-IV): sequencing the most valuable type-strain genomes for metagenomic binning, comparative biology and taxonomic classification.</title>
        <authorList>
            <person name="Goeker M."/>
        </authorList>
    </citation>
    <scope>NUCLEOTIDE SEQUENCE [LARGE SCALE GENOMIC DNA]</scope>
    <source>
        <strain evidence="6 7">DSM 104297</strain>
    </source>
</reference>